<organism evidence="6 7">
    <name type="scientific">Streptomyces carminius</name>
    <dbReference type="NCBI Taxonomy" id="2665496"/>
    <lineage>
        <taxon>Bacteria</taxon>
        <taxon>Bacillati</taxon>
        <taxon>Actinomycetota</taxon>
        <taxon>Actinomycetes</taxon>
        <taxon>Kitasatosporales</taxon>
        <taxon>Streptomycetaceae</taxon>
        <taxon>Streptomyces</taxon>
    </lineage>
</organism>
<comment type="pathway">
    <text evidence="1">Secondary metabolite biosynthesis; hopanoid biosynthesis.</text>
</comment>
<name>A0A2M8LQY9_9ACTN</name>
<evidence type="ECO:0000313" key="6">
    <source>
        <dbReference type="EMBL" id="PJE94370.1"/>
    </source>
</evidence>
<feature type="domain" description="Prenyltransferase alpha-alpha toroid" evidence="5">
    <location>
        <begin position="163"/>
        <end position="324"/>
    </location>
</feature>
<dbReference type="PANTHER" id="PTHR11764:SF20">
    <property type="entry name" value="LANOSTEROL SYNTHASE"/>
    <property type="match status" value="1"/>
</dbReference>
<evidence type="ECO:0000256" key="1">
    <source>
        <dbReference type="ARBA" id="ARBA00004999"/>
    </source>
</evidence>
<dbReference type="RefSeq" id="WP_100204979.1">
    <property type="nucleotide sequence ID" value="NZ_PGGW01000069.1"/>
</dbReference>
<dbReference type="Pfam" id="PF00432">
    <property type="entry name" value="Prenyltrans"/>
    <property type="match status" value="1"/>
</dbReference>
<evidence type="ECO:0000259" key="5">
    <source>
        <dbReference type="Pfam" id="PF00432"/>
    </source>
</evidence>
<feature type="transmembrane region" description="Helical" evidence="4">
    <location>
        <begin position="491"/>
        <end position="511"/>
    </location>
</feature>
<reference evidence="6 7" key="1">
    <citation type="submission" date="2017-11" db="EMBL/GenBank/DDBJ databases">
        <title>Streptomyces carmine sp. nov., a novel actinomycete isolated from Sophora alopecuroides in Xinjiang, China.</title>
        <authorList>
            <person name="Wang Y."/>
            <person name="Luo X."/>
            <person name="Wan C."/>
            <person name="Zhang L."/>
        </authorList>
    </citation>
    <scope>NUCLEOTIDE SEQUENCE [LARGE SCALE GENOMIC DNA]</scope>
    <source>
        <strain evidence="6 7">TRM SA0054</strain>
    </source>
</reference>
<dbReference type="CDD" id="cd00688">
    <property type="entry name" value="ISOPREN_C2_like"/>
    <property type="match status" value="1"/>
</dbReference>
<keyword evidence="4" id="KW-1133">Transmembrane helix</keyword>
<sequence>MPPAGDKFFLHGGGTSRTFPRLVIPVEKLHNASLPAVVAEAARNQLGIELSYLGPVALDPSAEHCGIVVAASANGNTHQQGDLALTALPDLLDPTGTNPGRAHLESALRWREADAAADSLASSIRKAFDTSIAYLDAHVCTENGHKGWNQYQNGSPPGIISTAQALLSHVYAGRREELVEEASRTLESLQNPDGGWQVRRALVGAPSQASITESTSYCLWALCEAGRSATSPAVHRGLDWLEAMQNPDGGWHPAQPGQTPHVVATAMAMRALAGFKRMSKVDRAVGWLRSAQNADGGWGPTANTRNAGPGSSAAYTAHALLALRQAGVDPGDRTVQRARGFLEASFDPALEEPWPSALFTIQVDPVTFSLMDFRHFATPWALAALSSAGRDLSDATVLLGTLRLLRLQQATGAWRCGLTDPEAFPVWACHDALYALRSVMAASAERLEPIILAPYTHAEKGLLEEAMAKLATLSARVGTAARDRRSYGTTVWLSLLTVFVALLALFQLGIVEALSESSGLRRVGAWALTAVVAAIGAVGPLIAVEEYKIRRQIRR</sequence>
<feature type="transmembrane region" description="Helical" evidence="4">
    <location>
        <begin position="523"/>
        <end position="544"/>
    </location>
</feature>
<dbReference type="SUPFAM" id="SSF48239">
    <property type="entry name" value="Terpenoid cyclases/Protein prenyltransferases"/>
    <property type="match status" value="2"/>
</dbReference>
<dbReference type="AlphaFoldDB" id="A0A2M8LQY9"/>
<dbReference type="Gene3D" id="1.50.10.20">
    <property type="match status" value="2"/>
</dbReference>
<keyword evidence="3" id="KW-0677">Repeat</keyword>
<dbReference type="Proteomes" id="UP000230407">
    <property type="component" value="Unassembled WGS sequence"/>
</dbReference>
<comment type="caution">
    <text evidence="6">The sequence shown here is derived from an EMBL/GenBank/DDBJ whole genome shotgun (WGS) entry which is preliminary data.</text>
</comment>
<dbReference type="InterPro" id="IPR008930">
    <property type="entry name" value="Terpenoid_cyclase/PrenylTrfase"/>
</dbReference>
<dbReference type="InterPro" id="IPR001330">
    <property type="entry name" value="Prenyltrans"/>
</dbReference>
<evidence type="ECO:0000256" key="2">
    <source>
        <dbReference type="ARBA" id="ARBA00009755"/>
    </source>
</evidence>
<comment type="similarity">
    <text evidence="2">Belongs to the terpene cyclase/mutase family.</text>
</comment>
<dbReference type="UniPathway" id="UPA00337"/>
<keyword evidence="7" id="KW-1185">Reference proteome</keyword>
<dbReference type="InterPro" id="IPR018333">
    <property type="entry name" value="Squalene_cyclase"/>
</dbReference>
<dbReference type="GO" id="GO:0016866">
    <property type="term" value="F:intramolecular transferase activity"/>
    <property type="evidence" value="ECO:0007669"/>
    <property type="project" value="InterPro"/>
</dbReference>
<dbReference type="GO" id="GO:0005811">
    <property type="term" value="C:lipid droplet"/>
    <property type="evidence" value="ECO:0007669"/>
    <property type="project" value="InterPro"/>
</dbReference>
<dbReference type="EMBL" id="PGGW01000069">
    <property type="protein sequence ID" value="PJE94370.1"/>
    <property type="molecule type" value="Genomic_DNA"/>
</dbReference>
<keyword evidence="4" id="KW-0812">Transmembrane</keyword>
<evidence type="ECO:0000313" key="7">
    <source>
        <dbReference type="Proteomes" id="UP000230407"/>
    </source>
</evidence>
<dbReference type="GO" id="GO:0016104">
    <property type="term" value="P:triterpenoid biosynthetic process"/>
    <property type="evidence" value="ECO:0007669"/>
    <property type="project" value="InterPro"/>
</dbReference>
<protein>
    <recommendedName>
        <fullName evidence="5">Prenyltransferase alpha-alpha toroid domain-containing protein</fullName>
    </recommendedName>
</protein>
<accession>A0A2M8LQY9</accession>
<evidence type="ECO:0000256" key="3">
    <source>
        <dbReference type="ARBA" id="ARBA00022737"/>
    </source>
</evidence>
<proteinExistence type="inferred from homology"/>
<evidence type="ECO:0000256" key="4">
    <source>
        <dbReference type="SAM" id="Phobius"/>
    </source>
</evidence>
<dbReference type="PANTHER" id="PTHR11764">
    <property type="entry name" value="TERPENE CYCLASE/MUTASE FAMILY MEMBER"/>
    <property type="match status" value="1"/>
</dbReference>
<keyword evidence="4" id="KW-0472">Membrane</keyword>
<gene>
    <name evidence="6" type="ORF">CUT44_29445</name>
</gene>